<dbReference type="GO" id="GO:0000287">
    <property type="term" value="F:magnesium ion binding"/>
    <property type="evidence" value="ECO:0007669"/>
    <property type="project" value="UniProtKB-UniRule"/>
</dbReference>
<sequence>MQAKTEQNLTELEQEMNETIASTIRLTQYSHGAGCGCKISPQVLEKILHTEMEKWVDPHLLVGNETKDDAAVYDIGNGIGIISTTDFFMPIVDDPFDFGRIAATNAISDIFAMGGKPIMAIAILGFPIKKLPAEVAQKIVDGGRFACQQAGIALAGGHSIDSPEPIFGLAVTGIVHTDKMKKNASAEAGCKLFLTKPLGIGVLTTAEKKGKLKEEHKGLATEVMCQLNMIGAEFAEVEGVTAMTDVTGFGLLGHLTEICEGSDLSANVYFDQVKTLEGVERYIEKGCIPGGTERNFASYGHKVSAMTDMQKAILCDPQTSGGLLIAVKQDAESTVSAIAQKAGITLIEVGKLLESNGESAVRIQVI</sequence>
<keyword evidence="2 9" id="KW-0808">Transferase</keyword>
<comment type="subunit">
    <text evidence="9">Homodimer.</text>
</comment>
<proteinExistence type="inferred from homology"/>
<protein>
    <recommendedName>
        <fullName evidence="9">Selenide, water dikinase</fullName>
        <ecNumber evidence="9">2.7.9.3</ecNumber>
    </recommendedName>
    <alternativeName>
        <fullName evidence="9">Selenium donor protein</fullName>
    </alternativeName>
    <alternativeName>
        <fullName evidence="9">Selenophosphate synthase</fullName>
    </alternativeName>
</protein>
<dbReference type="GO" id="GO:0004756">
    <property type="term" value="F:selenide, water dikinase activity"/>
    <property type="evidence" value="ECO:0007669"/>
    <property type="project" value="UniProtKB-UniRule"/>
</dbReference>
<dbReference type="HAMAP" id="MF_00625">
    <property type="entry name" value="SelD"/>
    <property type="match status" value="1"/>
</dbReference>
<reference evidence="12 13" key="1">
    <citation type="submission" date="2018-06" db="EMBL/GenBank/DDBJ databases">
        <authorList>
            <consortium name="Pathogen Informatics"/>
            <person name="Doyle S."/>
        </authorList>
    </citation>
    <scope>NUCLEOTIDE SEQUENCE [LARGE SCALE GENOMIC DNA]</scope>
    <source>
        <strain evidence="12 13">NCTC11621</strain>
    </source>
</reference>
<dbReference type="Gene3D" id="3.30.1330.10">
    <property type="entry name" value="PurM-like, N-terminal domain"/>
    <property type="match status" value="1"/>
</dbReference>
<comment type="function">
    <text evidence="9">Synthesizes selenophosphate from selenide and ATP.</text>
</comment>
<feature type="binding site" evidence="9">
    <location>
        <begin position="157"/>
        <end position="159"/>
    </location>
    <ligand>
        <name>ATP</name>
        <dbReference type="ChEBI" id="CHEBI:30616"/>
        <note>ligand shared between dimeric partners</note>
    </ligand>
</feature>
<dbReference type="EC" id="2.7.9.3" evidence="9"/>
<evidence type="ECO:0000256" key="4">
    <source>
        <dbReference type="ARBA" id="ARBA00022741"/>
    </source>
</evidence>
<dbReference type="InterPro" id="IPR016188">
    <property type="entry name" value="PurM-like_N"/>
</dbReference>
<dbReference type="CDD" id="cd02195">
    <property type="entry name" value="SelD"/>
    <property type="match status" value="1"/>
</dbReference>
<feature type="binding site" evidence="9">
    <location>
        <position position="109"/>
    </location>
    <ligand>
        <name>Mg(2+)</name>
        <dbReference type="ChEBI" id="CHEBI:18420"/>
    </ligand>
</feature>
<feature type="binding site" evidence="9">
    <location>
        <position position="245"/>
    </location>
    <ligand>
        <name>Mg(2+)</name>
        <dbReference type="ChEBI" id="CHEBI:18420"/>
    </ligand>
</feature>
<dbReference type="Gene3D" id="3.90.650.10">
    <property type="entry name" value="PurM-like C-terminal domain"/>
    <property type="match status" value="1"/>
</dbReference>
<evidence type="ECO:0000313" key="12">
    <source>
        <dbReference type="EMBL" id="SUC09638.1"/>
    </source>
</evidence>
<organism evidence="12 13">
    <name type="scientific">Pasteurella canis</name>
    <dbReference type="NCBI Taxonomy" id="753"/>
    <lineage>
        <taxon>Bacteria</taxon>
        <taxon>Pseudomonadati</taxon>
        <taxon>Pseudomonadota</taxon>
        <taxon>Gammaproteobacteria</taxon>
        <taxon>Pasteurellales</taxon>
        <taxon>Pasteurellaceae</taxon>
        <taxon>Pasteurella</taxon>
    </lineage>
</organism>
<accession>A0A379ET92</accession>
<dbReference type="InterPro" id="IPR023061">
    <property type="entry name" value="SelD_I"/>
</dbReference>
<dbReference type="FunFam" id="3.30.1330.10:FF:000003">
    <property type="entry name" value="Selenide, water dikinase"/>
    <property type="match status" value="1"/>
</dbReference>
<feature type="active site" evidence="9">
    <location>
        <position position="35"/>
    </location>
</feature>
<dbReference type="PIRSF" id="PIRSF036407">
    <property type="entry name" value="Selenphspht_syn"/>
    <property type="match status" value="1"/>
</dbReference>
<feature type="domain" description="PurM-like N-terminal" evidence="10">
    <location>
        <begin position="68"/>
        <end position="175"/>
    </location>
</feature>
<dbReference type="SUPFAM" id="SSF56042">
    <property type="entry name" value="PurM C-terminal domain-like"/>
    <property type="match status" value="1"/>
</dbReference>
<evidence type="ECO:0000256" key="1">
    <source>
        <dbReference type="ARBA" id="ARBA00008026"/>
    </source>
</evidence>
<evidence type="ECO:0000256" key="8">
    <source>
        <dbReference type="ARBA" id="ARBA00023266"/>
    </source>
</evidence>
<dbReference type="AlphaFoldDB" id="A0A379ET92"/>
<dbReference type="GO" id="GO:0005524">
    <property type="term" value="F:ATP binding"/>
    <property type="evidence" value="ECO:0007669"/>
    <property type="project" value="UniProtKB-UniRule"/>
</dbReference>
<comment type="catalytic activity">
    <reaction evidence="9">
        <text>hydrogenselenide + ATP + H2O = selenophosphate + AMP + phosphate + 2 H(+)</text>
        <dbReference type="Rhea" id="RHEA:18737"/>
        <dbReference type="ChEBI" id="CHEBI:15377"/>
        <dbReference type="ChEBI" id="CHEBI:15378"/>
        <dbReference type="ChEBI" id="CHEBI:16144"/>
        <dbReference type="ChEBI" id="CHEBI:29317"/>
        <dbReference type="ChEBI" id="CHEBI:30616"/>
        <dbReference type="ChEBI" id="CHEBI:43474"/>
        <dbReference type="ChEBI" id="CHEBI:456215"/>
        <dbReference type="EC" id="2.7.9.3"/>
    </reaction>
</comment>
<dbReference type="InterPro" id="IPR036921">
    <property type="entry name" value="PurM-like_N_sf"/>
</dbReference>
<comment type="similarity">
    <text evidence="1 9">Belongs to the selenophosphate synthase 1 family. Class I subfamily.</text>
</comment>
<feature type="binding site" evidence="9">
    <location>
        <position position="69"/>
    </location>
    <ligand>
        <name>Mg(2+)</name>
        <dbReference type="ChEBI" id="CHEBI:18420"/>
    </ligand>
</feature>
<feature type="binding site" description="in other chain" evidence="9">
    <location>
        <position position="38"/>
    </location>
    <ligand>
        <name>ATP</name>
        <dbReference type="ChEBI" id="CHEBI:30616"/>
        <note>ligand shared between dimeric partners</note>
    </ligand>
</feature>
<evidence type="ECO:0000313" key="13">
    <source>
        <dbReference type="Proteomes" id="UP000254704"/>
    </source>
</evidence>
<evidence type="ECO:0000259" key="11">
    <source>
        <dbReference type="Pfam" id="PF02769"/>
    </source>
</evidence>
<dbReference type="SUPFAM" id="SSF55326">
    <property type="entry name" value="PurM N-terminal domain-like"/>
    <property type="match status" value="1"/>
</dbReference>
<dbReference type="PANTHER" id="PTHR10256">
    <property type="entry name" value="SELENIDE, WATER DIKINASE"/>
    <property type="match status" value="1"/>
</dbReference>
<gene>
    <name evidence="9 12" type="primary">selD</name>
    <name evidence="12" type="ORF">NCTC11621_00652</name>
</gene>
<dbReference type="NCBIfam" id="NF002098">
    <property type="entry name" value="PRK00943.1"/>
    <property type="match status" value="1"/>
</dbReference>
<keyword evidence="4 9" id="KW-0547">Nucleotide-binding</keyword>
<keyword evidence="8 9" id="KW-0711">Selenium</keyword>
<comment type="cofactor">
    <cofactor evidence="9">
        <name>Mg(2+)</name>
        <dbReference type="ChEBI" id="CHEBI:18420"/>
    </cofactor>
    <text evidence="9">Binds 1 Mg(2+) ion per monomer.</text>
</comment>
<dbReference type="Pfam" id="PF02769">
    <property type="entry name" value="AIRS_C"/>
    <property type="match status" value="1"/>
</dbReference>
<dbReference type="NCBIfam" id="TIGR00476">
    <property type="entry name" value="selD"/>
    <property type="match status" value="1"/>
</dbReference>
<feature type="site" description="Important for catalytic activity" evidence="9">
    <location>
        <position position="38"/>
    </location>
</feature>
<evidence type="ECO:0000256" key="2">
    <source>
        <dbReference type="ARBA" id="ARBA00022679"/>
    </source>
</evidence>
<keyword evidence="5 9" id="KW-0418">Kinase</keyword>
<dbReference type="PANTHER" id="PTHR10256:SF0">
    <property type="entry name" value="INACTIVE SELENIDE, WATER DIKINASE-LIKE PROTEIN-RELATED"/>
    <property type="match status" value="1"/>
</dbReference>
<dbReference type="Pfam" id="PF00586">
    <property type="entry name" value="AIRS"/>
    <property type="match status" value="1"/>
</dbReference>
<evidence type="ECO:0000259" key="10">
    <source>
        <dbReference type="Pfam" id="PF00586"/>
    </source>
</evidence>
<evidence type="ECO:0000256" key="3">
    <source>
        <dbReference type="ARBA" id="ARBA00022723"/>
    </source>
</evidence>
<feature type="binding site" description="in other chain" evidence="9">
    <location>
        <position position="109"/>
    </location>
    <ligand>
        <name>ATP</name>
        <dbReference type="ChEBI" id="CHEBI:30616"/>
        <note>ligand shared between dimeric partners</note>
    </ligand>
</feature>
<name>A0A379ET92_9PAST</name>
<dbReference type="InterPro" id="IPR036676">
    <property type="entry name" value="PurM-like_C_sf"/>
</dbReference>
<feature type="binding site" description="in other chain" evidence="9">
    <location>
        <begin position="66"/>
        <end position="68"/>
    </location>
    <ligand>
        <name>ATP</name>
        <dbReference type="ChEBI" id="CHEBI:30616"/>
        <note>ligand shared between dimeric partners</note>
    </ligand>
</feature>
<dbReference type="Proteomes" id="UP000254704">
    <property type="component" value="Unassembled WGS sequence"/>
</dbReference>
<feature type="domain" description="PurM-like C-terminal" evidence="11">
    <location>
        <begin position="187"/>
        <end position="360"/>
    </location>
</feature>
<keyword evidence="7 9" id="KW-0460">Magnesium</keyword>
<dbReference type="InterPro" id="IPR010918">
    <property type="entry name" value="PurM-like_C_dom"/>
</dbReference>
<evidence type="ECO:0000256" key="6">
    <source>
        <dbReference type="ARBA" id="ARBA00022840"/>
    </source>
</evidence>
<dbReference type="GO" id="GO:0016260">
    <property type="term" value="P:selenocysteine biosynthetic process"/>
    <property type="evidence" value="ECO:0007669"/>
    <property type="project" value="InterPro"/>
</dbReference>
<dbReference type="EMBL" id="UGTV01000015">
    <property type="protein sequence ID" value="SUC09638.1"/>
    <property type="molecule type" value="Genomic_DNA"/>
</dbReference>
<dbReference type="GO" id="GO:0005737">
    <property type="term" value="C:cytoplasm"/>
    <property type="evidence" value="ECO:0007669"/>
    <property type="project" value="TreeGrafter"/>
</dbReference>
<feature type="binding site" description="in other chain" evidence="9">
    <location>
        <position position="86"/>
    </location>
    <ligand>
        <name>ATP</name>
        <dbReference type="ChEBI" id="CHEBI:30616"/>
        <note>ligand shared between dimeric partners</note>
    </ligand>
</feature>
<keyword evidence="6 9" id="KW-0067">ATP-binding</keyword>
<evidence type="ECO:0000256" key="9">
    <source>
        <dbReference type="HAMAP-Rule" id="MF_00625"/>
    </source>
</evidence>
<dbReference type="InterPro" id="IPR004536">
    <property type="entry name" value="SPS/SelD"/>
</dbReference>
<evidence type="ECO:0000256" key="7">
    <source>
        <dbReference type="ARBA" id="ARBA00022842"/>
    </source>
</evidence>
<keyword evidence="3 9" id="KW-0479">Metal-binding</keyword>
<dbReference type="FunFam" id="3.90.650.10:FF:000004">
    <property type="entry name" value="Selenide, water dikinase"/>
    <property type="match status" value="1"/>
</dbReference>
<evidence type="ECO:0000256" key="5">
    <source>
        <dbReference type="ARBA" id="ARBA00022777"/>
    </source>
</evidence>